<proteinExistence type="predicted"/>
<feature type="compositionally biased region" description="Basic and acidic residues" evidence="1">
    <location>
        <begin position="1"/>
        <end position="12"/>
    </location>
</feature>
<evidence type="ECO:0000256" key="1">
    <source>
        <dbReference type="SAM" id="MobiDB-lite"/>
    </source>
</evidence>
<comment type="caution">
    <text evidence="2">The sequence shown here is derived from an EMBL/GenBank/DDBJ whole genome shotgun (WGS) entry which is preliminary data.</text>
</comment>
<keyword evidence="4" id="KW-1185">Reference proteome</keyword>
<accession>A0ABD3IFU2</accession>
<dbReference type="EMBL" id="JBJKBG010000018">
    <property type="protein sequence ID" value="KAL3713842.1"/>
    <property type="molecule type" value="Genomic_DNA"/>
</dbReference>
<protein>
    <submittedName>
        <fullName evidence="2">Uncharacterized protein</fullName>
    </submittedName>
</protein>
<feature type="region of interest" description="Disordered" evidence="1">
    <location>
        <begin position="1"/>
        <end position="30"/>
    </location>
</feature>
<dbReference type="Proteomes" id="UP001634007">
    <property type="component" value="Unassembled WGS sequence"/>
</dbReference>
<reference evidence="2 4" key="1">
    <citation type="submission" date="2024-11" db="EMBL/GenBank/DDBJ databases">
        <title>Chromosome-level genome assembly of Eucalyptus globulus Labill. provides insights into its genome evolution.</title>
        <authorList>
            <person name="Li X."/>
        </authorList>
    </citation>
    <scope>NUCLEOTIDE SEQUENCE [LARGE SCALE GENOMIC DNA]</scope>
    <source>
        <strain evidence="2">CL2024</strain>
        <tissue evidence="2">Fresh tender leaves</tissue>
    </source>
</reference>
<sequence length="115" mass="12827">MEVRPPSQDKGKAIKVYDIPPPPPKPDLQYGNVHIMRKKTKLRHQLMSTKARVPSKVTLGGKLMTSPFQTKPAGQYPNQLGGEGQGMFWERGMEYQRLDRLAPEPVPVPAPAPVD</sequence>
<evidence type="ECO:0000313" key="4">
    <source>
        <dbReference type="Proteomes" id="UP001634007"/>
    </source>
</evidence>
<gene>
    <name evidence="3" type="ORF">ACJRO7_036363</name>
    <name evidence="2" type="ORF">ACJRO7_036383</name>
</gene>
<dbReference type="EMBL" id="JBJKBG010000015">
    <property type="protein sequence ID" value="KAL3713875.1"/>
    <property type="molecule type" value="Genomic_DNA"/>
</dbReference>
<evidence type="ECO:0000313" key="2">
    <source>
        <dbReference type="EMBL" id="KAL3713842.1"/>
    </source>
</evidence>
<evidence type="ECO:0000313" key="3">
    <source>
        <dbReference type="EMBL" id="KAL3713875.1"/>
    </source>
</evidence>
<dbReference type="AlphaFoldDB" id="A0ABD3IFU2"/>
<name>A0ABD3IFU2_EUCGL</name>
<organism evidence="2 4">
    <name type="scientific">Eucalyptus globulus</name>
    <name type="common">Tasmanian blue gum</name>
    <dbReference type="NCBI Taxonomy" id="34317"/>
    <lineage>
        <taxon>Eukaryota</taxon>
        <taxon>Viridiplantae</taxon>
        <taxon>Streptophyta</taxon>
        <taxon>Embryophyta</taxon>
        <taxon>Tracheophyta</taxon>
        <taxon>Spermatophyta</taxon>
        <taxon>Magnoliopsida</taxon>
        <taxon>eudicotyledons</taxon>
        <taxon>Gunneridae</taxon>
        <taxon>Pentapetalae</taxon>
        <taxon>rosids</taxon>
        <taxon>malvids</taxon>
        <taxon>Myrtales</taxon>
        <taxon>Myrtaceae</taxon>
        <taxon>Myrtoideae</taxon>
        <taxon>Eucalypteae</taxon>
        <taxon>Eucalyptus</taxon>
    </lineage>
</organism>